<keyword evidence="13 19" id="KW-0411">Iron-sulfur</keyword>
<dbReference type="Pfam" id="PF08490">
    <property type="entry name" value="DUF1744"/>
    <property type="match status" value="1"/>
</dbReference>
<accession>A0A5C3QPW9</accession>
<dbReference type="Proteomes" id="UP000305067">
    <property type="component" value="Unassembled WGS sequence"/>
</dbReference>
<evidence type="ECO:0000256" key="20">
    <source>
        <dbReference type="SAM" id="MobiDB-lite"/>
    </source>
</evidence>
<evidence type="ECO:0000256" key="16">
    <source>
        <dbReference type="ARBA" id="ARBA00049244"/>
    </source>
</evidence>
<dbReference type="Gene3D" id="3.30.342.10">
    <property type="entry name" value="DNA Polymerase, chain B, domain 1"/>
    <property type="match status" value="1"/>
</dbReference>
<sequence length="2320" mass="260605">MSSSKSFGLKARGSSSSRGSASFRGGSSSNTRANWRGGRGRGSWRGRGGGKGGDGVDLKRDDEGTQLAEKFEKVRVGDEVDEKLGFGRLSEGTKKEGWLINMHPTLLKDPDWPGGRAGVDYYFIEEDGGSFKCTVQYDPYLLIACKPGTESSVEEHLRKTYGPTILSITRDLKQDLSLPNHLTSPPRLFLSISFRNVSDLLTVRRDLLPLAKANGARRSAVDAYAEVVGAASNAFDIQVDAEGGMFGQGGGDGYGGGGGAGASIASTSLDPRECIIDIREYDVTYYLRTAIDLSLRVGLWYTITFSEGCPSMVLLPERVKRPDPVVMAYDIETTKAPLKFPDRAVDQVMMVSYMVDGQGYLITNREIVGEDIEDFEYTPKEGYEGPFVVFNEPDEAALILKFFAHIRELKPTVMATFNGDFFDFPFLCERAKGHGIDMFLECGWFKEGGQMGAEDEFRSRTCVHMDCFRWVKRDSYLPQGSQGLKAVTTAKLGYNPIELDPELMTPYAQDQPQVLAQYSVSDAVATYYLYMKYVHPFIFSLCNIIPLNPDEVLRKGTGTLCETLLMVEAYEGKIVFPNRHEESHGGMYEGHLLASETYVGGHVEALEAGVFRSDIETDFRIVPEAVQGLIDQLDDALTFAIVEENNTLMSKVTNYDDVKTQIQTALEKLRDTPVLTVKPLIYHLDVAAMYPNIMLSNRLQPDSLIDESVCAVCDYNRPGKTCDRRLEWAWRGEYFPAQRDEFNMIKHALNQESFPSKWPNGPKRRFGDLSEAEQAALIQKRLGDYSRKVYKKTKDTKIETREAIVCQRENPFYVDTVRRFRDRRYEYKGLHKTWKKNLDVYQGEGRGAVEVDEAKKLIVIYDSLQLAHKCILNSFYGYVMRKGARWHSMEMAGITCLTGARIIQMARVLVEQIGRPLELDTDGIWCMLPGVFPENFKFQLEGGKTIFVQYPCTMLNHLVHARFTNDQYHELDPETGDYKVHSENSIFFELDGPYRAMILPSSKEEDKLLKKRYAVFNEDGSLAELKGFEVKRRGELQLIKIFQSAIFEKFLLGTTITECYAAVARVADQWLDVLSSRAQNLSDEELVELIAENRSMSKTLAEYAGQKSTSISTARRLAEFLGDQMVKDKGLACRFIISAKPPGAPVTERAVPIAIFSAPSATKRTYLRKWLKDPGLVNFELRSILDWGYYEERLGSVIMKLITIPAAMQGVVNPVPRVRHPEWLVRRVREKGRGESGRQGRLTDFFSKKAAVAEEDGEGNHGAEEWGESGGMDVDSMDMEDIGLNQTQIQRTGMQQPRKAVVNRRPTTQRTLVETQLVEETQAAPEPEPEIPLPDPSRNYSAWLKAMKATRWKSLQARQWASSSSGAPSFFRPGGRVGRPTPQSWDIVQFRETSVPGRFMMWVSVNGRLNCIPVRVPRTFYVQMRSNSGVGGMGRGEEGEEFFRRDMYEYEKVVRTMPRGLPCGELWKVVVKEDAYREMEGHFVDVQNSPRVEGVFEQQVPLAMRAIFSLGRTCTTGETAITLNRAENYGLDLEQLSPPSNASASHKQPTYLESLGRQIFLYHACSATAPLHVFALFVHDSPVRLHIVDPATRRQSIPNLEKLYSELEKKHRNKHGFSKSSAFPPVLQFTTAYHHNDTNALKAVSRDLGLVEERSYTVVISSSKDKTYFDTGVTKLAKFPALHMSKVRSAHTLDIFPWQSHVGTKMLTRFLSIGPWLDKLISLAVYYDVPIGHIDGDQPLLLTDIALARKLIAQDFVLWWSPSDKPDLGGIENDRRPIEDLPVTEVTAPGAYPNVCMEISVRNLAVDAVLHSVIVHELEGAGGSTAFDSVSRTLDEFKGGDDSAQLRDLTLGEAHVSPATFSLIRGLIKTWLFDKIQTSYASPACVGVDHFWRWVSSPSSNLYDPSIHRFVHGLMHKTFLQLLAEFKRLGASVVYADFTKLILATTKPPGTAHAYATYITTAVTSHELFQHIYLKTERFWDFLVLMDESNMGGIICEDPLAVNPPDVPCLGMFWNIREFLPPACQGPFFDAVRILIVELFRIREKANKTARIPLRALANGPDSSQAADTAKSVEVDSMHEFVTGRYTGRLLRSIGRLLESYKDAVASSSSAPELLAAFEFPILPGSHLPLSSPPLELIKSICAVASLVRECNLEVGVMRRNLLELVGVKEFSGEAVWKNPCQPLKLYNIPCRHCDAMRDFDFCRDPDLLPSSQSELGGRARWYCPDPRCGGEFDRYQIEFMLIAYVHSLERSFAQQDLKCTRCKQVKESEVARLCKCSGVWGVTMARAEARRRLRTCVNVGIVCGFGRLKECAQTMLDSW</sequence>
<keyword evidence="11 19" id="KW-0239">DNA-directed DNA polymerase</keyword>
<dbReference type="FunFam" id="1.10.287.690:FF:000005">
    <property type="entry name" value="DNA polymerase epsilon catalytic subunit"/>
    <property type="match status" value="1"/>
</dbReference>
<dbReference type="CDD" id="cd05535">
    <property type="entry name" value="POLBc_epsilon"/>
    <property type="match status" value="1"/>
</dbReference>
<evidence type="ECO:0000256" key="7">
    <source>
        <dbReference type="ARBA" id="ARBA00022705"/>
    </source>
</evidence>
<dbReference type="PANTHER" id="PTHR10670:SF0">
    <property type="entry name" value="DNA POLYMERASE EPSILON CATALYTIC SUBUNIT A"/>
    <property type="match status" value="1"/>
</dbReference>
<evidence type="ECO:0000256" key="15">
    <source>
        <dbReference type="ARBA" id="ARBA00023242"/>
    </source>
</evidence>
<gene>
    <name evidence="22" type="ORF">BDV98DRAFT_605445</name>
</gene>
<dbReference type="PANTHER" id="PTHR10670">
    <property type="entry name" value="DNA POLYMERASE EPSILON CATALYTIC SUBUNIT A"/>
    <property type="match status" value="1"/>
</dbReference>
<dbReference type="InterPro" id="IPR042087">
    <property type="entry name" value="DNA_pol_B_thumb"/>
</dbReference>
<dbReference type="Pfam" id="PF22634">
    <property type="entry name" value="POL2_thumb"/>
    <property type="match status" value="1"/>
</dbReference>
<dbReference type="GO" id="GO:0000278">
    <property type="term" value="P:mitotic cell cycle"/>
    <property type="evidence" value="ECO:0007669"/>
    <property type="project" value="TreeGrafter"/>
</dbReference>
<dbReference type="Gene3D" id="3.30.420.10">
    <property type="entry name" value="Ribonuclease H-like superfamily/Ribonuclease H"/>
    <property type="match status" value="1"/>
</dbReference>
<dbReference type="SUPFAM" id="SSF53098">
    <property type="entry name" value="Ribonuclease H-like"/>
    <property type="match status" value="1"/>
</dbReference>
<comment type="cofactor">
    <cofactor evidence="1 19">
        <name>[4Fe-4S] cluster</name>
        <dbReference type="ChEBI" id="CHEBI:49883"/>
    </cofactor>
</comment>
<evidence type="ECO:0000256" key="2">
    <source>
        <dbReference type="ARBA" id="ARBA00004123"/>
    </source>
</evidence>
<evidence type="ECO:0000313" key="23">
    <source>
        <dbReference type="Proteomes" id="UP000305067"/>
    </source>
</evidence>
<dbReference type="GO" id="GO:0003677">
    <property type="term" value="F:DNA binding"/>
    <property type="evidence" value="ECO:0007669"/>
    <property type="project" value="UniProtKB-KW"/>
</dbReference>
<keyword evidence="15 19" id="KW-0539">Nucleus</keyword>
<keyword evidence="7 19" id="KW-0235">DNA replication</keyword>
<evidence type="ECO:0000256" key="13">
    <source>
        <dbReference type="ARBA" id="ARBA00023014"/>
    </source>
</evidence>
<comment type="similarity">
    <text evidence="3 19">Belongs to the DNA polymerase type-B family.</text>
</comment>
<dbReference type="SMART" id="SM01159">
    <property type="entry name" value="DUF1744"/>
    <property type="match status" value="1"/>
</dbReference>
<dbReference type="SUPFAM" id="SSF56672">
    <property type="entry name" value="DNA/RNA polymerases"/>
    <property type="match status" value="1"/>
</dbReference>
<evidence type="ECO:0000256" key="5">
    <source>
        <dbReference type="ARBA" id="ARBA00022679"/>
    </source>
</evidence>
<dbReference type="InterPro" id="IPR012337">
    <property type="entry name" value="RNaseH-like_sf"/>
</dbReference>
<evidence type="ECO:0000256" key="1">
    <source>
        <dbReference type="ARBA" id="ARBA00001966"/>
    </source>
</evidence>
<evidence type="ECO:0000256" key="4">
    <source>
        <dbReference type="ARBA" id="ARBA00022485"/>
    </source>
</evidence>
<evidence type="ECO:0000256" key="14">
    <source>
        <dbReference type="ARBA" id="ARBA00023125"/>
    </source>
</evidence>
<dbReference type="GO" id="GO:0006287">
    <property type="term" value="P:base-excision repair, gap-filling"/>
    <property type="evidence" value="ECO:0007669"/>
    <property type="project" value="TreeGrafter"/>
</dbReference>
<dbReference type="FunFam" id="1.10.132.60:FF:000002">
    <property type="entry name" value="DNA polymerase epsilon catalytic subunit"/>
    <property type="match status" value="1"/>
</dbReference>
<dbReference type="GO" id="GO:0008622">
    <property type="term" value="C:epsilon DNA polymerase complex"/>
    <property type="evidence" value="ECO:0007669"/>
    <property type="project" value="InterPro"/>
</dbReference>
<dbReference type="GO" id="GO:0008310">
    <property type="term" value="F:single-stranded DNA 3'-5' DNA exonuclease activity"/>
    <property type="evidence" value="ECO:0007669"/>
    <property type="project" value="TreeGrafter"/>
</dbReference>
<dbReference type="FunFam" id="3.30.420.10:FF:000010">
    <property type="entry name" value="DNA polymerase epsilon catalytic subunit"/>
    <property type="match status" value="1"/>
</dbReference>
<keyword evidence="12 19" id="KW-0408">Iron</keyword>
<dbReference type="SMART" id="SM00486">
    <property type="entry name" value="POLBc"/>
    <property type="match status" value="1"/>
</dbReference>
<dbReference type="Pfam" id="PF03104">
    <property type="entry name" value="DNA_pol_B_exo1"/>
    <property type="match status" value="1"/>
</dbReference>
<dbReference type="InterPro" id="IPR023211">
    <property type="entry name" value="DNA_pol_palm_dom_sf"/>
</dbReference>
<keyword evidence="23" id="KW-1185">Reference proteome</keyword>
<keyword evidence="5 19" id="KW-0808">Transferase</keyword>
<dbReference type="EC" id="2.7.7.7" evidence="19"/>
<feature type="region of interest" description="Disordered" evidence="20">
    <location>
        <begin position="1"/>
        <end position="62"/>
    </location>
</feature>
<dbReference type="CDD" id="cd05779">
    <property type="entry name" value="DNA_polB_epsilon_exo"/>
    <property type="match status" value="1"/>
</dbReference>
<evidence type="ECO:0000259" key="21">
    <source>
        <dbReference type="SMART" id="SM01159"/>
    </source>
</evidence>
<keyword evidence="8 19" id="KW-0479">Metal-binding</keyword>
<organism evidence="22 23">
    <name type="scientific">Pterulicium gracile</name>
    <dbReference type="NCBI Taxonomy" id="1884261"/>
    <lineage>
        <taxon>Eukaryota</taxon>
        <taxon>Fungi</taxon>
        <taxon>Dikarya</taxon>
        <taxon>Basidiomycota</taxon>
        <taxon>Agaricomycotina</taxon>
        <taxon>Agaricomycetes</taxon>
        <taxon>Agaricomycetidae</taxon>
        <taxon>Agaricales</taxon>
        <taxon>Pleurotineae</taxon>
        <taxon>Pterulaceae</taxon>
        <taxon>Pterulicium</taxon>
    </lineage>
</organism>
<dbReference type="InterPro" id="IPR055191">
    <property type="entry name" value="POL2_thumb"/>
</dbReference>
<dbReference type="InterPro" id="IPR006172">
    <property type="entry name" value="DNA-dir_DNA_pol_B"/>
</dbReference>
<name>A0A5C3QPW9_9AGAR</name>
<feature type="domain" description="DNA polymerase epsilon catalytic subunit A C-terminal" evidence="21">
    <location>
        <begin position="1599"/>
        <end position="1994"/>
    </location>
</feature>
<comment type="function">
    <text evidence="17 19">DNA polymerase II participates in chromosomal DNA replication.</text>
</comment>
<comment type="subcellular location">
    <subcellularLocation>
        <location evidence="2 19">Nucleus</location>
    </subcellularLocation>
</comment>
<comment type="subunit">
    <text evidence="18">Heterotetramer. Consists of 4 subunits: POL2, DPB2, DPB3 and DPB4.</text>
</comment>
<evidence type="ECO:0000256" key="19">
    <source>
        <dbReference type="RuleBase" id="RU365029"/>
    </source>
</evidence>
<evidence type="ECO:0000256" key="17">
    <source>
        <dbReference type="ARBA" id="ARBA00057054"/>
    </source>
</evidence>
<keyword evidence="9 19" id="KW-0863">Zinc-finger</keyword>
<dbReference type="Pfam" id="PF23250">
    <property type="entry name" value="zf_DPOE_2"/>
    <property type="match status" value="1"/>
</dbReference>
<dbReference type="GO" id="GO:0006297">
    <property type="term" value="P:nucleotide-excision repair, DNA gap filling"/>
    <property type="evidence" value="ECO:0007669"/>
    <property type="project" value="TreeGrafter"/>
</dbReference>
<keyword evidence="10 19" id="KW-0862">Zinc</keyword>
<dbReference type="GO" id="GO:0003887">
    <property type="term" value="F:DNA-directed DNA polymerase activity"/>
    <property type="evidence" value="ECO:0007669"/>
    <property type="project" value="UniProtKB-KW"/>
</dbReference>
<dbReference type="STRING" id="1884261.A0A5C3QPW9"/>
<feature type="compositionally biased region" description="Low complexity" evidence="20">
    <location>
        <begin position="11"/>
        <end position="29"/>
    </location>
</feature>
<evidence type="ECO:0000256" key="6">
    <source>
        <dbReference type="ARBA" id="ARBA00022695"/>
    </source>
</evidence>
<protein>
    <recommendedName>
        <fullName evidence="19">DNA polymerase epsilon catalytic subunit</fullName>
        <ecNumber evidence="19">2.7.7.7</ecNumber>
    </recommendedName>
</protein>
<dbReference type="GO" id="GO:0045004">
    <property type="term" value="P:DNA replication proofreading"/>
    <property type="evidence" value="ECO:0007669"/>
    <property type="project" value="TreeGrafter"/>
</dbReference>
<dbReference type="Gene3D" id="1.10.132.60">
    <property type="entry name" value="DNA polymerase family B, C-terminal domain"/>
    <property type="match status" value="1"/>
</dbReference>
<keyword evidence="4 19" id="KW-0004">4Fe-4S</keyword>
<dbReference type="GO" id="GO:0000166">
    <property type="term" value="F:nucleotide binding"/>
    <property type="evidence" value="ECO:0007669"/>
    <property type="project" value="InterPro"/>
</dbReference>
<dbReference type="EMBL" id="ML178829">
    <property type="protein sequence ID" value="TFL00384.1"/>
    <property type="molecule type" value="Genomic_DNA"/>
</dbReference>
<evidence type="ECO:0000256" key="12">
    <source>
        <dbReference type="ARBA" id="ARBA00023004"/>
    </source>
</evidence>
<dbReference type="InterPro" id="IPR043502">
    <property type="entry name" value="DNA/RNA_pol_sf"/>
</dbReference>
<evidence type="ECO:0000256" key="9">
    <source>
        <dbReference type="ARBA" id="ARBA00022771"/>
    </source>
</evidence>
<evidence type="ECO:0000256" key="10">
    <source>
        <dbReference type="ARBA" id="ARBA00022833"/>
    </source>
</evidence>
<evidence type="ECO:0000313" key="22">
    <source>
        <dbReference type="EMBL" id="TFL00384.1"/>
    </source>
</evidence>
<evidence type="ECO:0000256" key="8">
    <source>
        <dbReference type="ARBA" id="ARBA00022723"/>
    </source>
</evidence>
<dbReference type="Pfam" id="PF22912">
    <property type="entry name" value="zf-DPOE"/>
    <property type="match status" value="1"/>
</dbReference>
<dbReference type="InterPro" id="IPR054475">
    <property type="entry name" value="Znf-DPOE"/>
</dbReference>
<dbReference type="FunFam" id="3.90.1600.10:FF:000006">
    <property type="entry name" value="DNA polymerase epsilon catalytic subunit"/>
    <property type="match status" value="1"/>
</dbReference>
<dbReference type="OrthoDB" id="10060449at2759"/>
<reference evidence="22 23" key="1">
    <citation type="journal article" date="2019" name="Nat. Ecol. Evol.">
        <title>Megaphylogeny resolves global patterns of mushroom evolution.</title>
        <authorList>
            <person name="Varga T."/>
            <person name="Krizsan K."/>
            <person name="Foldi C."/>
            <person name="Dima B."/>
            <person name="Sanchez-Garcia M."/>
            <person name="Sanchez-Ramirez S."/>
            <person name="Szollosi G.J."/>
            <person name="Szarkandi J.G."/>
            <person name="Papp V."/>
            <person name="Albert L."/>
            <person name="Andreopoulos W."/>
            <person name="Angelini C."/>
            <person name="Antonin V."/>
            <person name="Barry K.W."/>
            <person name="Bougher N.L."/>
            <person name="Buchanan P."/>
            <person name="Buyck B."/>
            <person name="Bense V."/>
            <person name="Catcheside P."/>
            <person name="Chovatia M."/>
            <person name="Cooper J."/>
            <person name="Damon W."/>
            <person name="Desjardin D."/>
            <person name="Finy P."/>
            <person name="Geml J."/>
            <person name="Haridas S."/>
            <person name="Hughes K."/>
            <person name="Justo A."/>
            <person name="Karasinski D."/>
            <person name="Kautmanova I."/>
            <person name="Kiss B."/>
            <person name="Kocsube S."/>
            <person name="Kotiranta H."/>
            <person name="LaButti K.M."/>
            <person name="Lechner B.E."/>
            <person name="Liimatainen K."/>
            <person name="Lipzen A."/>
            <person name="Lukacs Z."/>
            <person name="Mihaltcheva S."/>
            <person name="Morgado L.N."/>
            <person name="Niskanen T."/>
            <person name="Noordeloos M.E."/>
            <person name="Ohm R.A."/>
            <person name="Ortiz-Santana B."/>
            <person name="Ovrebo C."/>
            <person name="Racz N."/>
            <person name="Riley R."/>
            <person name="Savchenko A."/>
            <person name="Shiryaev A."/>
            <person name="Soop K."/>
            <person name="Spirin V."/>
            <person name="Szebenyi C."/>
            <person name="Tomsovsky M."/>
            <person name="Tulloss R.E."/>
            <person name="Uehling J."/>
            <person name="Grigoriev I.V."/>
            <person name="Vagvolgyi C."/>
            <person name="Papp T."/>
            <person name="Martin F.M."/>
            <person name="Miettinen O."/>
            <person name="Hibbett D.S."/>
            <person name="Nagy L.G."/>
        </authorList>
    </citation>
    <scope>NUCLEOTIDE SEQUENCE [LARGE SCALE GENOMIC DNA]</scope>
    <source>
        <strain evidence="22 23">CBS 309.79</strain>
    </source>
</reference>
<dbReference type="GO" id="GO:0051539">
    <property type="term" value="F:4 iron, 4 sulfur cluster binding"/>
    <property type="evidence" value="ECO:0007669"/>
    <property type="project" value="UniProtKB-KW"/>
</dbReference>
<dbReference type="InterPro" id="IPR006133">
    <property type="entry name" value="DNA-dir_DNA_pol_B_exonuc"/>
</dbReference>
<dbReference type="InterPro" id="IPR036397">
    <property type="entry name" value="RNaseH_sf"/>
</dbReference>
<evidence type="ECO:0000256" key="3">
    <source>
        <dbReference type="ARBA" id="ARBA00005755"/>
    </source>
</evidence>
<dbReference type="GO" id="GO:0008270">
    <property type="term" value="F:zinc ion binding"/>
    <property type="evidence" value="ECO:0007669"/>
    <property type="project" value="UniProtKB-KW"/>
</dbReference>
<keyword evidence="14 19" id="KW-0238">DNA-binding</keyword>
<keyword evidence="6 19" id="KW-0548">Nucleotidyltransferase</keyword>
<dbReference type="GO" id="GO:0006272">
    <property type="term" value="P:leading strand elongation"/>
    <property type="evidence" value="ECO:0007669"/>
    <property type="project" value="TreeGrafter"/>
</dbReference>
<dbReference type="Gene3D" id="3.90.1600.10">
    <property type="entry name" value="Palm domain of DNA polymerase"/>
    <property type="match status" value="1"/>
</dbReference>
<dbReference type="InterPro" id="IPR013697">
    <property type="entry name" value="DNA_pol_e_suA_C"/>
</dbReference>
<proteinExistence type="inferred from homology"/>
<evidence type="ECO:0000256" key="11">
    <source>
        <dbReference type="ARBA" id="ARBA00022932"/>
    </source>
</evidence>
<evidence type="ECO:0000256" key="18">
    <source>
        <dbReference type="ARBA" id="ARBA00065544"/>
    </source>
</evidence>
<comment type="catalytic activity">
    <reaction evidence="16 19">
        <text>DNA(n) + a 2'-deoxyribonucleoside 5'-triphosphate = DNA(n+1) + diphosphate</text>
        <dbReference type="Rhea" id="RHEA:22508"/>
        <dbReference type="Rhea" id="RHEA-COMP:17339"/>
        <dbReference type="Rhea" id="RHEA-COMP:17340"/>
        <dbReference type="ChEBI" id="CHEBI:33019"/>
        <dbReference type="ChEBI" id="CHEBI:61560"/>
        <dbReference type="ChEBI" id="CHEBI:173112"/>
        <dbReference type="EC" id="2.7.7.7"/>
    </reaction>
</comment>
<dbReference type="InterPro" id="IPR029703">
    <property type="entry name" value="POL2"/>
</dbReference>